<keyword evidence="7" id="KW-1185">Reference proteome</keyword>
<keyword evidence="2" id="KW-0805">Transcription regulation</keyword>
<dbReference type="PANTHER" id="PTHR30118:SF15">
    <property type="entry name" value="TRANSCRIPTIONAL REGULATORY PROTEIN"/>
    <property type="match status" value="1"/>
</dbReference>
<evidence type="ECO:0000313" key="7">
    <source>
        <dbReference type="Proteomes" id="UP000715965"/>
    </source>
</evidence>
<dbReference type="Pfam" id="PF03466">
    <property type="entry name" value="LysR_substrate"/>
    <property type="match status" value="1"/>
</dbReference>
<proteinExistence type="inferred from homology"/>
<comment type="similarity">
    <text evidence="1">Belongs to the LysR transcriptional regulatory family.</text>
</comment>
<dbReference type="PROSITE" id="PS50931">
    <property type="entry name" value="HTH_LYSR"/>
    <property type="match status" value="1"/>
</dbReference>
<dbReference type="EMBL" id="JADDOJ010000065">
    <property type="protein sequence ID" value="MBE7941819.1"/>
    <property type="molecule type" value="Genomic_DNA"/>
</dbReference>
<comment type="caution">
    <text evidence="6">The sequence shown here is derived from an EMBL/GenBank/DDBJ whole genome shotgun (WGS) entry which is preliminary data.</text>
</comment>
<name>A0ABR9SI20_9BURK</name>
<dbReference type="InterPro" id="IPR036388">
    <property type="entry name" value="WH-like_DNA-bd_sf"/>
</dbReference>
<evidence type="ECO:0000256" key="1">
    <source>
        <dbReference type="ARBA" id="ARBA00009437"/>
    </source>
</evidence>
<evidence type="ECO:0000256" key="3">
    <source>
        <dbReference type="ARBA" id="ARBA00023125"/>
    </source>
</evidence>
<evidence type="ECO:0000256" key="4">
    <source>
        <dbReference type="ARBA" id="ARBA00023163"/>
    </source>
</evidence>
<accession>A0ABR9SI20</accession>
<protein>
    <submittedName>
        <fullName evidence="6">LysR family transcriptional regulator</fullName>
    </submittedName>
</protein>
<dbReference type="InterPro" id="IPR005119">
    <property type="entry name" value="LysR_subst-bd"/>
</dbReference>
<dbReference type="SUPFAM" id="SSF46785">
    <property type="entry name" value="Winged helix' DNA-binding domain"/>
    <property type="match status" value="1"/>
</dbReference>
<keyword evidence="4" id="KW-0804">Transcription</keyword>
<dbReference type="RefSeq" id="WP_193781381.1">
    <property type="nucleotide sequence ID" value="NZ_JADDOJ010000065.1"/>
</dbReference>
<dbReference type="PANTHER" id="PTHR30118">
    <property type="entry name" value="HTH-TYPE TRANSCRIPTIONAL REGULATOR LEUO-RELATED"/>
    <property type="match status" value="1"/>
</dbReference>
<dbReference type="CDD" id="cd08459">
    <property type="entry name" value="PBP2_DntR_NahR_LinR_like"/>
    <property type="match status" value="1"/>
</dbReference>
<dbReference type="InterPro" id="IPR036390">
    <property type="entry name" value="WH_DNA-bd_sf"/>
</dbReference>
<dbReference type="InterPro" id="IPR000847">
    <property type="entry name" value="LysR_HTH_N"/>
</dbReference>
<feature type="domain" description="HTH lysR-type" evidence="5">
    <location>
        <begin position="6"/>
        <end position="63"/>
    </location>
</feature>
<evidence type="ECO:0000259" key="5">
    <source>
        <dbReference type="PROSITE" id="PS50931"/>
    </source>
</evidence>
<evidence type="ECO:0000313" key="6">
    <source>
        <dbReference type="EMBL" id="MBE7941819.1"/>
    </source>
</evidence>
<dbReference type="Gene3D" id="3.40.190.10">
    <property type="entry name" value="Periplasmic binding protein-like II"/>
    <property type="match status" value="2"/>
</dbReference>
<dbReference type="Proteomes" id="UP000715965">
    <property type="component" value="Unassembled WGS sequence"/>
</dbReference>
<evidence type="ECO:0000256" key="2">
    <source>
        <dbReference type="ARBA" id="ARBA00023015"/>
    </source>
</evidence>
<reference evidence="6 7" key="1">
    <citation type="submission" date="2020-10" db="EMBL/GenBank/DDBJ databases">
        <title>Draft genome of Ramlibacter aquaticus LMG 30558.</title>
        <authorList>
            <person name="Props R."/>
        </authorList>
    </citation>
    <scope>NUCLEOTIDE SEQUENCE [LARGE SCALE GENOMIC DNA]</scope>
    <source>
        <strain evidence="6 7">LMG 30558</strain>
    </source>
</reference>
<organism evidence="6 7">
    <name type="scientific">Ramlibacter aquaticus</name>
    <dbReference type="NCBI Taxonomy" id="2780094"/>
    <lineage>
        <taxon>Bacteria</taxon>
        <taxon>Pseudomonadati</taxon>
        <taxon>Pseudomonadota</taxon>
        <taxon>Betaproteobacteria</taxon>
        <taxon>Burkholderiales</taxon>
        <taxon>Comamonadaceae</taxon>
        <taxon>Ramlibacter</taxon>
    </lineage>
</organism>
<gene>
    <name evidence="6" type="ORF">IM725_14660</name>
</gene>
<dbReference type="Gene3D" id="1.10.10.10">
    <property type="entry name" value="Winged helix-like DNA-binding domain superfamily/Winged helix DNA-binding domain"/>
    <property type="match status" value="1"/>
</dbReference>
<dbReference type="PRINTS" id="PR00039">
    <property type="entry name" value="HTHLYSR"/>
</dbReference>
<sequence>MDIRSLDLNLLVIFDAMARLRSVNKAAEAVGLSQPATSGALARLRSVFDDPLFVRSGSRMEPTPRALELAPAVRRVVQTIAGEILQPSGFDPATADRSFTILTPDIGEVAFLPGVLRRIRTQAPNVRLHAVSRPRAAAASALESGDAELAVGFFPDLHKANFYQQALFKTSYSCIASAANAGAGSRMTLKQYLAARHIVVRPDGREHLLDRFLDDKGWHRHVTLELSHFMSLVSILPGTDLIATVPEDIATVVGRHVALKRIELPFKAPQLQVQQYWHRRMQNDAANKWLRSLFYEVNRRDAGAGMPG</sequence>
<dbReference type="Pfam" id="PF00126">
    <property type="entry name" value="HTH_1"/>
    <property type="match status" value="1"/>
</dbReference>
<keyword evidence="3" id="KW-0238">DNA-binding</keyword>
<dbReference type="SUPFAM" id="SSF53850">
    <property type="entry name" value="Periplasmic binding protein-like II"/>
    <property type="match status" value="1"/>
</dbReference>
<dbReference type="InterPro" id="IPR050389">
    <property type="entry name" value="LysR-type_TF"/>
</dbReference>